<name>A0A1X0R8Q4_RHIZD</name>
<accession>A0A1X0R8Q4</accession>
<proteinExistence type="predicted"/>
<reference evidence="1" key="1">
    <citation type="journal article" date="2016" name="Proc. Natl. Acad. Sci. U.S.A.">
        <title>Lipid metabolic changes in an early divergent fungus govern the establishment of a mutualistic symbiosis with endobacteria.</title>
        <authorList>
            <person name="Lastovetsky O.A."/>
            <person name="Gaspar M.L."/>
            <person name="Mondo S.J."/>
            <person name="LaButti K.M."/>
            <person name="Sandor L."/>
            <person name="Grigoriev I.V."/>
            <person name="Henry S.A."/>
            <person name="Pawlowska T.E."/>
        </authorList>
    </citation>
    <scope>NUCLEOTIDE SEQUENCE [LARGE SCALE GENOMIC DNA]</scope>
    <source>
        <strain evidence="1">ATCC 52814</strain>
    </source>
</reference>
<feature type="non-terminal residue" evidence="1">
    <location>
        <position position="99"/>
    </location>
</feature>
<evidence type="ECO:0000313" key="1">
    <source>
        <dbReference type="EMBL" id="ORE08447.1"/>
    </source>
</evidence>
<gene>
    <name evidence="1" type="ORF">BCV72DRAFT_224959</name>
</gene>
<organism evidence="1">
    <name type="scientific">Rhizopus microsporus var. microsporus</name>
    <dbReference type="NCBI Taxonomy" id="86635"/>
    <lineage>
        <taxon>Eukaryota</taxon>
        <taxon>Fungi</taxon>
        <taxon>Fungi incertae sedis</taxon>
        <taxon>Mucoromycota</taxon>
        <taxon>Mucoromycotina</taxon>
        <taxon>Mucoromycetes</taxon>
        <taxon>Mucorales</taxon>
        <taxon>Mucorineae</taxon>
        <taxon>Rhizopodaceae</taxon>
        <taxon>Rhizopus</taxon>
    </lineage>
</organism>
<sequence>MSAANEYYSGVTTYSSPEATRNITNLLCHYLPNSIKLCYRSLFLYAESLRNAPVLDGYDAPKAQHSDVSTVITPFETLRPRYLEVHCLYVEAPFSLNLP</sequence>
<dbReference type="AlphaFoldDB" id="A0A1X0R8Q4"/>
<protein>
    <submittedName>
        <fullName evidence="1">Uncharacterized protein</fullName>
    </submittedName>
</protein>
<dbReference type="EMBL" id="KV921888">
    <property type="protein sequence ID" value="ORE08447.1"/>
    <property type="molecule type" value="Genomic_DNA"/>
</dbReference>
<dbReference type="Proteomes" id="UP000242414">
    <property type="component" value="Unassembled WGS sequence"/>
</dbReference>
<dbReference type="VEuPathDB" id="FungiDB:BCV72DRAFT_224959"/>